<keyword evidence="4" id="KW-0479">Metal-binding</keyword>
<evidence type="ECO:0000313" key="10">
    <source>
        <dbReference type="EMBL" id="EEZ61731.1"/>
    </source>
</evidence>
<dbReference type="InterPro" id="IPR009010">
    <property type="entry name" value="Asp_de-COase-like_dom_sf"/>
</dbReference>
<evidence type="ECO:0000259" key="9">
    <source>
        <dbReference type="PROSITE" id="PS51669"/>
    </source>
</evidence>
<dbReference type="PANTHER" id="PTHR43742:SF6">
    <property type="entry name" value="OXIDOREDUCTASE YYAE-RELATED"/>
    <property type="match status" value="1"/>
</dbReference>
<evidence type="ECO:0000256" key="5">
    <source>
        <dbReference type="ARBA" id="ARBA00022729"/>
    </source>
</evidence>
<keyword evidence="8" id="KW-0411">Iron-sulfur</keyword>
<dbReference type="Gene3D" id="3.40.50.740">
    <property type="match status" value="2"/>
</dbReference>
<evidence type="ECO:0000256" key="6">
    <source>
        <dbReference type="ARBA" id="ARBA00023002"/>
    </source>
</evidence>
<keyword evidence="6" id="KW-0560">Oxidoreductase</keyword>
<dbReference type="PROSITE" id="PS00932">
    <property type="entry name" value="MOLYBDOPTERIN_PROK_3"/>
    <property type="match status" value="1"/>
</dbReference>
<dbReference type="Pfam" id="PF00384">
    <property type="entry name" value="Molybdopterin"/>
    <property type="match status" value="1"/>
</dbReference>
<accession>D0WGW7</accession>
<dbReference type="EMBL" id="ACUX02000006">
    <property type="protein sequence ID" value="EEZ61731.1"/>
    <property type="molecule type" value="Genomic_DNA"/>
</dbReference>
<dbReference type="Gene3D" id="3.40.228.10">
    <property type="entry name" value="Dimethylsulfoxide Reductase, domain 2"/>
    <property type="match status" value="1"/>
</dbReference>
<keyword evidence="5" id="KW-0732">Signal</keyword>
<reference evidence="10" key="1">
    <citation type="submission" date="2009-10" db="EMBL/GenBank/DDBJ databases">
        <authorList>
            <person name="Weinstock G."/>
            <person name="Sodergren E."/>
            <person name="Clifton S."/>
            <person name="Fulton L."/>
            <person name="Fulton B."/>
            <person name="Courtney L."/>
            <person name="Fronick C."/>
            <person name="Harrison M."/>
            <person name="Strong C."/>
            <person name="Farmer C."/>
            <person name="Delahaunty K."/>
            <person name="Markovic C."/>
            <person name="Hall O."/>
            <person name="Minx P."/>
            <person name="Tomlinson C."/>
            <person name="Mitreva M."/>
            <person name="Nelson J."/>
            <person name="Hou S."/>
            <person name="Wollam A."/>
            <person name="Pepin K.H."/>
            <person name="Johnson M."/>
            <person name="Bhonagiri V."/>
            <person name="Nash W.E."/>
            <person name="Warren W."/>
            <person name="Chinwalla A."/>
            <person name="Mardis E.R."/>
            <person name="Wilson R.K."/>
        </authorList>
    </citation>
    <scope>NUCLEOTIDE SEQUENCE [LARGE SCALE GENOMIC DNA]</scope>
    <source>
        <strain evidence="10">ATCC 700122</strain>
    </source>
</reference>
<dbReference type="SUPFAM" id="SSF53706">
    <property type="entry name" value="Formate dehydrogenase/DMSO reductase, domains 1-3"/>
    <property type="match status" value="1"/>
</dbReference>
<dbReference type="Pfam" id="PF01568">
    <property type="entry name" value="Molydop_binding"/>
    <property type="match status" value="1"/>
</dbReference>
<organism evidence="10 11">
    <name type="scientific">Slackia exigua (strain ATCC 700122 / DSM 15923 / CIP 105133 / JCM 11022 / KCTC 5966 / S-7)</name>
    <dbReference type="NCBI Taxonomy" id="649764"/>
    <lineage>
        <taxon>Bacteria</taxon>
        <taxon>Bacillati</taxon>
        <taxon>Actinomycetota</taxon>
        <taxon>Coriobacteriia</taxon>
        <taxon>Eggerthellales</taxon>
        <taxon>Eggerthellaceae</taxon>
        <taxon>Slackia</taxon>
    </lineage>
</organism>
<dbReference type="eggNOG" id="COG0243">
    <property type="taxonomic scope" value="Bacteria"/>
</dbReference>
<dbReference type="PROSITE" id="PS51318">
    <property type="entry name" value="TAT"/>
    <property type="match status" value="1"/>
</dbReference>
<dbReference type="SUPFAM" id="SSF50692">
    <property type="entry name" value="ADC-like"/>
    <property type="match status" value="1"/>
</dbReference>
<comment type="similarity">
    <text evidence="2">Belongs to the prokaryotic molybdopterin-containing oxidoreductase family.</text>
</comment>
<dbReference type="STRING" id="649764.HMPREF0762_01073"/>
<sequence length="847" mass="94796">MRTLLFPFIKFEGKGVPMSRNTEDGSKSLRRRSFLKLAGAAGIGAIAPSVLTACSAGSNQEKAPATGMAQPDHDRVARCTCAPNCVGSCGINAFVKDDTIIKVEPADFPDTNYNRICLGGISNAMQRVYSPDRVKYPMKRIGERGAGEWQRISWDEAIDLIYEKMSYNIEHYGPTANSWFTMVGNYGIIPQCYSAMMANTYDGTQWTNFGIMGDLGCNMGWMPTMGIQQDSAGWEDMVGSKSIIMFGCNYAETNKQEMHFVFDAQEAGARLIVVDPRFSRTAAKADWWVPIRPGTDAALMMSMMHCIIKDEAYDSDYIRTYTNGAFLVDPETRKLAKSGANYLVWDASAKSVAEVAPLDDALKPAYPSVTVQGEVPAACEVPKNAALTGSYEVELDGVKRSLVPAFQLIVDSVKDYDPESASAICEVSAEDIVELARIYVEETPSKLQISQGTNRYWNGHLPTRAAIQMAAITGNVGKPHANVNWAGGTLMRILFSVNPEGVVPRPGHAATPLPGTQWMDLVASQQPHPVKLVWFNNYGWGSQMPEGVKMIEDVLPQLDFIITSEQMMNGGADLSDLVLPITSYYEEPCEVISSWSNFYLQMRKQVIPPLYEAKTDYEVGQMLAERFGIKDETSWKHDVKDWLRKFAIEGNAAPEFNTVSFDELEEKQVVRANFDDPYIPFTSQRYATPSGKLEIYTEGLTDFGEEIATYYEPIESNRKKMAGDYPLTFMNARTVYTTHGQHVNLPWIREVIPEPWIEISAYDAHERDIRTGDMVRVFNERGSYKVKALVTEEIKPGCVNQRQGWWPRDFPEGHYRDLLQMELNPVQDAIFETNFAPYDNLVEIEKA</sequence>
<proteinExistence type="inferred from homology"/>
<evidence type="ECO:0000256" key="8">
    <source>
        <dbReference type="ARBA" id="ARBA00023014"/>
    </source>
</evidence>
<name>D0WGW7_SLAES</name>
<dbReference type="SMART" id="SM00926">
    <property type="entry name" value="Molybdop_Fe4S4"/>
    <property type="match status" value="1"/>
</dbReference>
<evidence type="ECO:0000256" key="2">
    <source>
        <dbReference type="ARBA" id="ARBA00010312"/>
    </source>
</evidence>
<dbReference type="InterPro" id="IPR006963">
    <property type="entry name" value="Mopterin_OxRdtase_4Fe-4S_dom"/>
</dbReference>
<feature type="domain" description="4Fe-4S Mo/W bis-MGD-type" evidence="9">
    <location>
        <begin position="74"/>
        <end position="132"/>
    </location>
</feature>
<protein>
    <submittedName>
        <fullName evidence="10">Dimethylsulfide dehydrogenase subunit alpha</fullName>
    </submittedName>
</protein>
<dbReference type="InterPro" id="IPR050612">
    <property type="entry name" value="Prok_Mopterin_Oxidored"/>
</dbReference>
<keyword evidence="3" id="KW-0500">Molybdenum</keyword>
<evidence type="ECO:0000256" key="7">
    <source>
        <dbReference type="ARBA" id="ARBA00023004"/>
    </source>
</evidence>
<dbReference type="AlphaFoldDB" id="D0WGW7"/>
<dbReference type="Pfam" id="PF04879">
    <property type="entry name" value="Molybdop_Fe4S4"/>
    <property type="match status" value="1"/>
</dbReference>
<evidence type="ECO:0000256" key="1">
    <source>
        <dbReference type="ARBA" id="ARBA00001942"/>
    </source>
</evidence>
<dbReference type="GO" id="GO:0016491">
    <property type="term" value="F:oxidoreductase activity"/>
    <property type="evidence" value="ECO:0007669"/>
    <property type="project" value="UniProtKB-KW"/>
</dbReference>
<evidence type="ECO:0000256" key="4">
    <source>
        <dbReference type="ARBA" id="ARBA00022723"/>
    </source>
</evidence>
<dbReference type="InterPro" id="IPR006657">
    <property type="entry name" value="MoPterin_dinucl-bd_dom"/>
</dbReference>
<dbReference type="GO" id="GO:0051536">
    <property type="term" value="F:iron-sulfur cluster binding"/>
    <property type="evidence" value="ECO:0007669"/>
    <property type="project" value="UniProtKB-KW"/>
</dbReference>
<gene>
    <name evidence="10" type="ORF">HMPREF0762_01073</name>
</gene>
<dbReference type="PROSITE" id="PS51669">
    <property type="entry name" value="4FE4S_MOW_BIS_MGD"/>
    <property type="match status" value="1"/>
</dbReference>
<dbReference type="GO" id="GO:0043546">
    <property type="term" value="F:molybdopterin cofactor binding"/>
    <property type="evidence" value="ECO:0007669"/>
    <property type="project" value="InterPro"/>
</dbReference>
<dbReference type="Proteomes" id="UP000006001">
    <property type="component" value="Unassembled WGS sequence"/>
</dbReference>
<dbReference type="InterPro" id="IPR006656">
    <property type="entry name" value="Mopterin_OxRdtase"/>
</dbReference>
<dbReference type="InterPro" id="IPR006655">
    <property type="entry name" value="Mopterin_OxRdtase_prok_CS"/>
</dbReference>
<dbReference type="HOGENOM" id="CLU_000422_13_3_11"/>
<dbReference type="Gene3D" id="2.40.40.20">
    <property type="match status" value="1"/>
</dbReference>
<evidence type="ECO:0000313" key="11">
    <source>
        <dbReference type="Proteomes" id="UP000006001"/>
    </source>
</evidence>
<dbReference type="PANTHER" id="PTHR43742">
    <property type="entry name" value="TRIMETHYLAMINE-N-OXIDE REDUCTASE"/>
    <property type="match status" value="1"/>
</dbReference>
<comment type="cofactor">
    <cofactor evidence="1">
        <name>Mo-bis(molybdopterin guanine dinucleotide)</name>
        <dbReference type="ChEBI" id="CHEBI:60539"/>
    </cofactor>
</comment>
<dbReference type="GO" id="GO:0046872">
    <property type="term" value="F:metal ion binding"/>
    <property type="evidence" value="ECO:0007669"/>
    <property type="project" value="UniProtKB-KW"/>
</dbReference>
<comment type="caution">
    <text evidence="10">The sequence shown here is derived from an EMBL/GenBank/DDBJ whole genome shotgun (WGS) entry which is preliminary data.</text>
</comment>
<dbReference type="Gene3D" id="3.40.50.12440">
    <property type="match status" value="1"/>
</dbReference>
<dbReference type="InterPro" id="IPR006311">
    <property type="entry name" value="TAT_signal"/>
</dbReference>
<evidence type="ECO:0000256" key="3">
    <source>
        <dbReference type="ARBA" id="ARBA00022505"/>
    </source>
</evidence>
<keyword evidence="11" id="KW-1185">Reference proteome</keyword>
<keyword evidence="7" id="KW-0408">Iron</keyword>